<dbReference type="InterPro" id="IPR002885">
    <property type="entry name" value="PPR_rpt"/>
</dbReference>
<keyword evidence="5" id="KW-1185">Reference proteome</keyword>
<dbReference type="PANTHER" id="PTHR47934:SF26">
    <property type="entry name" value="SMALL RIBOSOMAL SUBUNIT PROTEIN MS78 (RPPR3A)"/>
    <property type="match status" value="1"/>
</dbReference>
<dbReference type="NCBIfam" id="TIGR00756">
    <property type="entry name" value="PPR"/>
    <property type="match status" value="4"/>
</dbReference>
<dbReference type="FunFam" id="1.25.40.10:FF:001833">
    <property type="entry name" value="Pentatricopeptide repeat-containing protein At3g13160, mitochondrial"/>
    <property type="match status" value="1"/>
</dbReference>
<dbReference type="PROSITE" id="PS51375">
    <property type="entry name" value="PPR"/>
    <property type="match status" value="5"/>
</dbReference>
<organism evidence="4 5">
    <name type="scientific">Cardamine amara subsp. amara</name>
    <dbReference type="NCBI Taxonomy" id="228776"/>
    <lineage>
        <taxon>Eukaryota</taxon>
        <taxon>Viridiplantae</taxon>
        <taxon>Streptophyta</taxon>
        <taxon>Embryophyta</taxon>
        <taxon>Tracheophyta</taxon>
        <taxon>Spermatophyta</taxon>
        <taxon>Magnoliopsida</taxon>
        <taxon>eudicotyledons</taxon>
        <taxon>Gunneridae</taxon>
        <taxon>Pentapetalae</taxon>
        <taxon>rosids</taxon>
        <taxon>malvids</taxon>
        <taxon>Brassicales</taxon>
        <taxon>Brassicaceae</taxon>
        <taxon>Cardamineae</taxon>
        <taxon>Cardamine</taxon>
    </lineage>
</organism>
<sequence length="401" mass="45243">MSSLSRLLRATFNTSSIRRFSSAATAISETTSTNAVTAAISPSKKSLTRIVNGEKNPKRIVEKFKKACESERFRANIAVYDRTVRRLVAAKKLQFVEEILEEQKKYRDMSKEGFAARIISLYGKAGMFEKAQKVFDEMPERNCKRSVLSFNALLSAYGLSKKFDVVEELFNELPGKLSIKPDIVSYNTLIKALCEKDSLSEAVALLGEIEKKGLKPDIVTFNTVLLSSYLKGEFELGEEIWAKMVEKNVLIDIRTYNARLLGLANKVKSKELVNLFEELKASGIKPDVFSFNAMIRGSINEVKMDEAESWYREIEKHGYRPDKATFALLLPAMCKAGDFEAAIELLKETFSKRYLVGQGTLQLVVDELVKGSKREEAEEIVEIAKTNDFLKFKLNLSSQEE</sequence>
<evidence type="ECO:0000313" key="5">
    <source>
        <dbReference type="Proteomes" id="UP001558713"/>
    </source>
</evidence>
<dbReference type="InterPro" id="IPR051114">
    <property type="entry name" value="Mito_RNA_Proc_CCM1"/>
</dbReference>
<proteinExistence type="inferred from homology"/>
<evidence type="ECO:0000313" key="4">
    <source>
        <dbReference type="EMBL" id="KAL1221462.1"/>
    </source>
</evidence>
<dbReference type="Proteomes" id="UP001558713">
    <property type="component" value="Unassembled WGS sequence"/>
</dbReference>
<feature type="repeat" description="PPR" evidence="3">
    <location>
        <begin position="111"/>
        <end position="145"/>
    </location>
</feature>
<dbReference type="Gene3D" id="1.25.40.10">
    <property type="entry name" value="Tetratricopeptide repeat domain"/>
    <property type="match status" value="2"/>
</dbReference>
<dbReference type="InterPro" id="IPR011990">
    <property type="entry name" value="TPR-like_helical_dom_sf"/>
</dbReference>
<dbReference type="EMBL" id="JBANAX010000127">
    <property type="protein sequence ID" value="KAL1221462.1"/>
    <property type="molecule type" value="Genomic_DNA"/>
</dbReference>
<gene>
    <name evidence="4" type="ORF">V5N11_035598</name>
</gene>
<evidence type="ECO:0000256" key="3">
    <source>
        <dbReference type="PROSITE-ProRule" id="PRU00708"/>
    </source>
</evidence>
<dbReference type="PANTHER" id="PTHR47934">
    <property type="entry name" value="PENTATRICOPEPTIDE REPEAT-CONTAINING PROTEIN PET309, MITOCHONDRIAL"/>
    <property type="match status" value="1"/>
</dbReference>
<feature type="repeat" description="PPR" evidence="3">
    <location>
        <begin position="182"/>
        <end position="216"/>
    </location>
</feature>
<comment type="similarity">
    <text evidence="1">Belongs to the PPR family. P subfamily.</text>
</comment>
<feature type="repeat" description="PPR" evidence="3">
    <location>
        <begin position="322"/>
        <end position="356"/>
    </location>
</feature>
<evidence type="ECO:0000256" key="1">
    <source>
        <dbReference type="ARBA" id="ARBA00007626"/>
    </source>
</evidence>
<dbReference type="AlphaFoldDB" id="A0ABD1BW63"/>
<name>A0ABD1BW63_CARAN</name>
<protein>
    <submittedName>
        <fullName evidence="4">Small ribosomal subunit protein mS78 (RPPR3a)</fullName>
    </submittedName>
</protein>
<accession>A0ABD1BW63</accession>
<reference evidence="4 5" key="1">
    <citation type="submission" date="2024-04" db="EMBL/GenBank/DDBJ databases">
        <title>Genome assembly C_amara_ONT_v2.</title>
        <authorList>
            <person name="Yant L."/>
            <person name="Moore C."/>
            <person name="Slenker M."/>
        </authorList>
    </citation>
    <scope>NUCLEOTIDE SEQUENCE [LARGE SCALE GENOMIC DNA]</scope>
    <source>
        <tissue evidence="4">Leaf</tissue>
    </source>
</reference>
<feature type="repeat" description="PPR" evidence="3">
    <location>
        <begin position="287"/>
        <end position="321"/>
    </location>
</feature>
<evidence type="ECO:0000256" key="2">
    <source>
        <dbReference type="ARBA" id="ARBA00022737"/>
    </source>
</evidence>
<feature type="repeat" description="PPR" evidence="3">
    <location>
        <begin position="252"/>
        <end position="286"/>
    </location>
</feature>
<comment type="caution">
    <text evidence="4">The sequence shown here is derived from an EMBL/GenBank/DDBJ whole genome shotgun (WGS) entry which is preliminary data.</text>
</comment>
<keyword evidence="2" id="KW-0677">Repeat</keyword>
<dbReference type="Pfam" id="PF13041">
    <property type="entry name" value="PPR_2"/>
    <property type="match status" value="3"/>
</dbReference>